<dbReference type="PANTHER" id="PTHR39611:SF1">
    <property type="entry name" value="HYDROXYPROLINE-RICH GLYCOPROTEIN DZ-HRGP"/>
    <property type="match status" value="1"/>
</dbReference>
<name>A0AAW0RRT6_9HYPO</name>
<dbReference type="AlphaFoldDB" id="A0AAW0RRT6"/>
<feature type="region of interest" description="Disordered" evidence="1">
    <location>
        <begin position="389"/>
        <end position="409"/>
    </location>
</feature>
<feature type="domain" description="DUF7514" evidence="2">
    <location>
        <begin position="257"/>
        <end position="433"/>
    </location>
</feature>
<organism evidence="3 4">
    <name type="scientific">Beauveria asiatica</name>
    <dbReference type="NCBI Taxonomy" id="1069075"/>
    <lineage>
        <taxon>Eukaryota</taxon>
        <taxon>Fungi</taxon>
        <taxon>Dikarya</taxon>
        <taxon>Ascomycota</taxon>
        <taxon>Pezizomycotina</taxon>
        <taxon>Sordariomycetes</taxon>
        <taxon>Hypocreomycetidae</taxon>
        <taxon>Hypocreales</taxon>
        <taxon>Cordycipitaceae</taxon>
        <taxon>Beauveria</taxon>
    </lineage>
</organism>
<gene>
    <name evidence="3" type="ORF">G3M48_005408</name>
</gene>
<dbReference type="Proteomes" id="UP001397290">
    <property type="component" value="Unassembled WGS sequence"/>
</dbReference>
<dbReference type="PANTHER" id="PTHR39611">
    <property type="entry name" value="HYDROXYPROLINE-RICH GLYCOPROTEIN DZ-HRGP-RELATED"/>
    <property type="match status" value="1"/>
</dbReference>
<reference evidence="3 4" key="1">
    <citation type="submission" date="2020-02" db="EMBL/GenBank/DDBJ databases">
        <title>Comparative genomics of the hypocrealean fungal genus Beauvera.</title>
        <authorList>
            <person name="Showalter D.N."/>
            <person name="Bushley K.E."/>
            <person name="Rehner S.A."/>
        </authorList>
    </citation>
    <scope>NUCLEOTIDE SEQUENCE [LARGE SCALE GENOMIC DNA]</scope>
    <source>
        <strain evidence="3 4">ARSEF4384</strain>
    </source>
</reference>
<feature type="region of interest" description="Disordered" evidence="1">
    <location>
        <begin position="198"/>
        <end position="220"/>
    </location>
</feature>
<proteinExistence type="predicted"/>
<evidence type="ECO:0000259" key="2">
    <source>
        <dbReference type="Pfam" id="PF24355"/>
    </source>
</evidence>
<dbReference type="EMBL" id="JAAHCF010000359">
    <property type="protein sequence ID" value="KAK8144716.1"/>
    <property type="molecule type" value="Genomic_DNA"/>
</dbReference>
<evidence type="ECO:0000256" key="1">
    <source>
        <dbReference type="SAM" id="MobiDB-lite"/>
    </source>
</evidence>
<protein>
    <recommendedName>
        <fullName evidence="2">DUF7514 domain-containing protein</fullName>
    </recommendedName>
</protein>
<dbReference type="Pfam" id="PF24355">
    <property type="entry name" value="DUF7514"/>
    <property type="match status" value="1"/>
</dbReference>
<evidence type="ECO:0000313" key="3">
    <source>
        <dbReference type="EMBL" id="KAK8144716.1"/>
    </source>
</evidence>
<accession>A0AAW0RRT6</accession>
<keyword evidence="4" id="KW-1185">Reference proteome</keyword>
<dbReference type="InterPro" id="IPR055936">
    <property type="entry name" value="DUF7514"/>
</dbReference>
<feature type="compositionally biased region" description="Polar residues" evidence="1">
    <location>
        <begin position="199"/>
        <end position="215"/>
    </location>
</feature>
<comment type="caution">
    <text evidence="3">The sequence shown here is derived from an EMBL/GenBank/DDBJ whole genome shotgun (WGS) entry which is preliminary data.</text>
</comment>
<sequence>MFPEPDYIHPKEKLVARQEPSGHRIGRQAAAVVRRASKLWPLRRSRWSLIGKGGESCLPDANSANTLRLGVDDFTRIVAFPTPSSTATASPTDTCSTSAAQTGAWSNQSTLLGSPVAVPHRETREPPRPAWSLDAFDFIVPLPPPPCELTDRVQEHMRTYAKWYDFDITYLVRLTYFDAAGYPGLFFRIALNMMPAAQRNASTRRSTTNQDGTDASDTKPLPVRSKVRFAHYEPPDARWHRREASRAPTSPLDAAWGALFGPAGDPTRRMGDILRGLATHLIEACPPNCSLVLEPDKMRRFYRQYRQRHEVVDWERLFTISDRSLETLYLELQCDYHLVQATGARPRRAASVPALTPQGFAHWSTLILGAFPGNEARRLQDVVADLPLEAVPQGPGQGHGQSSGPPCPRERLPRRISRCLFPDRANPDILRLVLRALSDAHSRGSKRYIFSAGAGRQVVTSRFIFNDSMTMTPQPQYDQNMLVQLMTRWMDRDARYIRQLLRSKDVARLAAIRTRARAQRPARKYLLDALDSLEAQARTTTAQNLITVLKSRQLAIRGLQDACSTPLLPSGWWCTLLTTNLLFAQSLDK</sequence>
<evidence type="ECO:0000313" key="4">
    <source>
        <dbReference type="Proteomes" id="UP001397290"/>
    </source>
</evidence>